<organism evidence="2 3">
    <name type="scientific">Ilex paraguariensis</name>
    <name type="common">yerba mate</name>
    <dbReference type="NCBI Taxonomy" id="185542"/>
    <lineage>
        <taxon>Eukaryota</taxon>
        <taxon>Viridiplantae</taxon>
        <taxon>Streptophyta</taxon>
        <taxon>Embryophyta</taxon>
        <taxon>Tracheophyta</taxon>
        <taxon>Spermatophyta</taxon>
        <taxon>Magnoliopsida</taxon>
        <taxon>eudicotyledons</taxon>
        <taxon>Gunneridae</taxon>
        <taxon>Pentapetalae</taxon>
        <taxon>asterids</taxon>
        <taxon>campanulids</taxon>
        <taxon>Aquifoliales</taxon>
        <taxon>Aquifoliaceae</taxon>
        <taxon>Ilex</taxon>
    </lineage>
</organism>
<dbReference type="SUPFAM" id="SSF53756">
    <property type="entry name" value="UDP-Glycosyltransferase/glycogen phosphorylase"/>
    <property type="match status" value="1"/>
</dbReference>
<dbReference type="InterPro" id="IPR050481">
    <property type="entry name" value="UDP-glycosyltransf_plant"/>
</dbReference>
<name>A0ABC8QSN5_9AQUA</name>
<evidence type="ECO:0000313" key="2">
    <source>
        <dbReference type="EMBL" id="CAK9134385.1"/>
    </source>
</evidence>
<dbReference type="PANTHER" id="PTHR48049:SF57">
    <property type="entry name" value="UDP-GLYCOSYLTRANSFERASE 91C1-LIKE"/>
    <property type="match status" value="1"/>
</dbReference>
<dbReference type="AlphaFoldDB" id="A0ABC8QSN5"/>
<reference evidence="2 3" key="1">
    <citation type="submission" date="2024-02" db="EMBL/GenBank/DDBJ databases">
        <authorList>
            <person name="Vignale AGUSTIN F."/>
            <person name="Sosa J E."/>
            <person name="Modenutti C."/>
        </authorList>
    </citation>
    <scope>NUCLEOTIDE SEQUENCE [LARGE SCALE GENOMIC DNA]</scope>
</reference>
<protein>
    <submittedName>
        <fullName evidence="2">Uncharacterized protein</fullName>
    </submittedName>
</protein>
<evidence type="ECO:0000256" key="1">
    <source>
        <dbReference type="SAM" id="SignalP"/>
    </source>
</evidence>
<proteinExistence type="predicted"/>
<feature type="chain" id="PRO_5044761992" evidence="1">
    <location>
        <begin position="17"/>
        <end position="284"/>
    </location>
</feature>
<dbReference type="PANTHER" id="PTHR48049">
    <property type="entry name" value="GLYCOSYLTRANSFERASE"/>
    <property type="match status" value="1"/>
</dbReference>
<accession>A0ABC8QSN5</accession>
<keyword evidence="3" id="KW-1185">Reference proteome</keyword>
<dbReference type="Proteomes" id="UP001642360">
    <property type="component" value="Unassembled WGS sequence"/>
</dbReference>
<comment type="caution">
    <text evidence="2">The sequence shown here is derived from an EMBL/GenBank/DDBJ whole genome shotgun (WGS) entry which is preliminary data.</text>
</comment>
<keyword evidence="1" id="KW-0732">Signal</keyword>
<sequence>MARDIHLVMLPWSAFGHLMPFFQLSVALAKAGVHVSFVSTPRNIHRLPKLNPNIAALMNLVELPLPPSDQNILPEGAEATVDIPFEKIQYLKVSYDLLEQPFRRFVTDWIIADVTPHWAVDVAQECSVPLIIFYAFCAAFTVISGPPQYMVGDGQKRVRGTPESLTAPPEWVNFPSTVAYRSYEAIGVYTQFFEGNASGITDAQRAEYLVVFLLSLINPSARLLVDNGLAIEVDSAMTDYKTGIGTSKPLREAMVSKGEECGLCSKSLCDLQDRQLEDHFIGTC</sequence>
<gene>
    <name evidence="2" type="ORF">ILEXP_LOCUS1319</name>
</gene>
<dbReference type="Gene3D" id="3.40.50.2000">
    <property type="entry name" value="Glycogen Phosphorylase B"/>
    <property type="match status" value="1"/>
</dbReference>
<evidence type="ECO:0000313" key="3">
    <source>
        <dbReference type="Proteomes" id="UP001642360"/>
    </source>
</evidence>
<dbReference type="EMBL" id="CAUOFW020000447">
    <property type="protein sequence ID" value="CAK9134385.1"/>
    <property type="molecule type" value="Genomic_DNA"/>
</dbReference>
<feature type="signal peptide" evidence="1">
    <location>
        <begin position="1"/>
        <end position="16"/>
    </location>
</feature>